<dbReference type="RefSeq" id="WP_083517651.1">
    <property type="nucleotide sequence ID" value="NZ_CP014226.1"/>
</dbReference>
<dbReference type="EMBL" id="CP014226">
    <property type="protein sequence ID" value="AMD02552.1"/>
    <property type="molecule type" value="Genomic_DNA"/>
</dbReference>
<accession>A0A109UNC1</accession>
<dbReference type="InterPro" id="IPR012659">
    <property type="entry name" value="CHP02444"/>
</dbReference>
<evidence type="ECO:0000313" key="2">
    <source>
        <dbReference type="Proteomes" id="UP000063387"/>
    </source>
</evidence>
<protein>
    <recommendedName>
        <fullName evidence="3">TIGR02444 family protein</fullName>
    </recommendedName>
</protein>
<evidence type="ECO:0000313" key="1">
    <source>
        <dbReference type="EMBL" id="AMD02552.1"/>
    </source>
</evidence>
<evidence type="ECO:0008006" key="3">
    <source>
        <dbReference type="Google" id="ProtNLM"/>
    </source>
</evidence>
<dbReference type="STRING" id="507626.LOKO_03512"/>
<dbReference type="KEGG" id="hco:LOKO_03512"/>
<reference evidence="1 2" key="2">
    <citation type="submission" date="2016-02" db="EMBL/GenBank/DDBJ databases">
        <authorList>
            <person name="Wen L."/>
            <person name="He K."/>
            <person name="Yang H."/>
        </authorList>
    </citation>
    <scope>NUCLEOTIDE SEQUENCE [LARGE SCALE GENOMIC DNA]</scope>
    <source>
        <strain evidence="1 2">AGD 8-3</strain>
    </source>
</reference>
<dbReference type="Proteomes" id="UP000063387">
    <property type="component" value="Chromosome"/>
</dbReference>
<dbReference type="Pfam" id="PF09523">
    <property type="entry name" value="DUF2390"/>
    <property type="match status" value="1"/>
</dbReference>
<organism evidence="1 2">
    <name type="scientific">Halomonas chromatireducens</name>
    <dbReference type="NCBI Taxonomy" id="507626"/>
    <lineage>
        <taxon>Bacteria</taxon>
        <taxon>Pseudomonadati</taxon>
        <taxon>Pseudomonadota</taxon>
        <taxon>Gammaproteobacteria</taxon>
        <taxon>Oceanospirillales</taxon>
        <taxon>Halomonadaceae</taxon>
        <taxon>Halomonas</taxon>
    </lineage>
</organism>
<keyword evidence="2" id="KW-1185">Reference proteome</keyword>
<dbReference type="NCBIfam" id="TIGR02444">
    <property type="entry name" value="TIGR02444 family protein"/>
    <property type="match status" value="1"/>
</dbReference>
<dbReference type="AlphaFoldDB" id="A0A109UNC1"/>
<sequence>MSVDSTRLERALRSRLAADPLWDFALALYTRPGVETACLALQDEAGVDVCELLWHCWLHHHGLTLEAEPDELAAIRRWQREVTSVLRALRRQLKGEAEKSPGVAEVRQQVQRAELAAEQETLARMQALAERGEGLVCQPTCRSKLAFSLASRWQLQKKAQLLALQTIESQLDPP</sequence>
<proteinExistence type="predicted"/>
<gene>
    <name evidence="1" type="ORF">LOKO_03512</name>
</gene>
<name>A0A109UNC1_9GAMM</name>
<reference evidence="1 2" key="1">
    <citation type="journal article" date="2016" name="Genome Announc.">
        <title>Draft Genome Sequence of 'Halomonas chromatireducens' Strain AGD 8-3, a Haloalkaliphilic Chromate- and Selenite-Reducing Gammaproteobacterium.</title>
        <authorList>
            <person name="Sharko F.S."/>
            <person name="Shapovalova A.A."/>
            <person name="Tsygankova S.V."/>
            <person name="Komova A.V."/>
            <person name="Boulygina E.S."/>
            <person name="Teslyuk A.B."/>
            <person name="Gotovtsev P.M."/>
            <person name="Namsaraev Z.B."/>
            <person name="Khijniak T.V."/>
            <person name="Nedoluzhko A.V."/>
            <person name="Vasilov R.G."/>
        </authorList>
    </citation>
    <scope>NUCLEOTIDE SEQUENCE [LARGE SCALE GENOMIC DNA]</scope>
    <source>
        <strain evidence="1 2">AGD 8-3</strain>
    </source>
</reference>
<dbReference type="OrthoDB" id="5795846at2"/>
<dbReference type="PATRIC" id="fig|507626.3.peg.3512"/>